<name>A0A0D7W701_9FLAO</name>
<keyword evidence="1" id="KW-0175">Coiled coil</keyword>
<accession>A0A0D7W701</accession>
<comment type="caution">
    <text evidence="2">The sequence shown here is derived from an EMBL/GenBank/DDBJ whole genome shotgun (WGS) entry which is preliminary data.</text>
</comment>
<protein>
    <submittedName>
        <fullName evidence="2">Uncharacterized protein</fullName>
    </submittedName>
</protein>
<evidence type="ECO:0000256" key="1">
    <source>
        <dbReference type="SAM" id="Coils"/>
    </source>
</evidence>
<feature type="coiled-coil region" evidence="1">
    <location>
        <begin position="6"/>
        <end position="53"/>
    </location>
</feature>
<sequence>EAEKQRLAEEAKKQAEAEAVAKLEQERLAEEAKAKVEAEKQRLAQEAEKALDTVMLDGVLIPVSKDKESLEMKRLTELTVNTRIDQQNLMNRLRDAVSSRQKDLADLKEENDLSEQGIYKEPKPFKSVSAENANLEAIKSEIDDVLKSQNARISELESLYKTRLKKTRNTKDEVNSYFADEIVKLKSEQAEILKTKQNLLEQLVEIKEATDFERKRRIKRAAFDNEQERYNKDRAALKAIKENTTITENTPEINDIDFGEVIPNNILIINRVTNVEAGYYLVLAVHSDTNKRDNFVRKVIQSGNKSVDFFYDVNSSKYYIYSKVYGSLTEARSAMQNNKTTLYLSKSSIVNVQN</sequence>
<gene>
    <name evidence="2" type="ORF">PW52_13380</name>
</gene>
<evidence type="ECO:0000313" key="3">
    <source>
        <dbReference type="Proteomes" id="UP000032578"/>
    </source>
</evidence>
<organism evidence="2 3">
    <name type="scientific">Neotamlana sedimentorum</name>
    <dbReference type="NCBI Taxonomy" id="1435349"/>
    <lineage>
        <taxon>Bacteria</taxon>
        <taxon>Pseudomonadati</taxon>
        <taxon>Bacteroidota</taxon>
        <taxon>Flavobacteriia</taxon>
        <taxon>Flavobacteriales</taxon>
        <taxon>Flavobacteriaceae</taxon>
        <taxon>Neotamlana</taxon>
    </lineage>
</organism>
<proteinExistence type="predicted"/>
<evidence type="ECO:0000313" key="2">
    <source>
        <dbReference type="EMBL" id="KJD34895.1"/>
    </source>
</evidence>
<dbReference type="AlphaFoldDB" id="A0A0D7W701"/>
<dbReference type="PATRIC" id="fig|1435349.4.peg.698"/>
<keyword evidence="3" id="KW-1185">Reference proteome</keyword>
<reference evidence="2 3" key="1">
    <citation type="submission" date="2014-11" db="EMBL/GenBank/DDBJ databases">
        <title>Tamlana sedimentorum sp. nov., isolated from shallow sand sediments of the Sea of Japan.</title>
        <authorList>
            <person name="Romanenko L.A."/>
        </authorList>
    </citation>
    <scope>NUCLEOTIDE SEQUENCE [LARGE SCALE GENOMIC DNA]</scope>
    <source>
        <strain evidence="2 3">JCM 19808</strain>
    </source>
</reference>
<dbReference type="EMBL" id="JTDW01000011">
    <property type="protein sequence ID" value="KJD34895.1"/>
    <property type="molecule type" value="Genomic_DNA"/>
</dbReference>
<feature type="non-terminal residue" evidence="2">
    <location>
        <position position="1"/>
    </location>
</feature>
<dbReference type="STRING" id="1435349.PW52_13380"/>
<dbReference type="Proteomes" id="UP000032578">
    <property type="component" value="Unassembled WGS sequence"/>
</dbReference>